<dbReference type="AlphaFoldDB" id="I3YZX5"/>
<organism evidence="2 3">
    <name type="scientific">Aequorivita sublithincola (strain DSM 14238 / LMG 21431 / ACAM 643 / 9-3)</name>
    <dbReference type="NCBI Taxonomy" id="746697"/>
    <lineage>
        <taxon>Bacteria</taxon>
        <taxon>Pseudomonadati</taxon>
        <taxon>Bacteroidota</taxon>
        <taxon>Flavobacteriia</taxon>
        <taxon>Flavobacteriales</taxon>
        <taxon>Flavobacteriaceae</taxon>
        <taxon>Aequorivita</taxon>
    </lineage>
</organism>
<dbReference type="Proteomes" id="UP000006049">
    <property type="component" value="Chromosome"/>
</dbReference>
<feature type="compositionally biased region" description="Basic and acidic residues" evidence="1">
    <location>
        <begin position="37"/>
        <end position="47"/>
    </location>
</feature>
<sequence length="47" mass="5631">MEDKEDNTRPDQRPIDPDKNNANQEKEYRKDKRKGKIDKDDIGELED</sequence>
<dbReference type="HOGENOM" id="CLU_3163732_0_0_10"/>
<gene>
    <name evidence="2" type="ordered locus">Aeqsu_3108</name>
</gene>
<accession>I3YZX5</accession>
<dbReference type="KEGG" id="asl:Aeqsu_3108"/>
<evidence type="ECO:0000256" key="1">
    <source>
        <dbReference type="SAM" id="MobiDB-lite"/>
    </source>
</evidence>
<evidence type="ECO:0000313" key="3">
    <source>
        <dbReference type="Proteomes" id="UP000006049"/>
    </source>
</evidence>
<keyword evidence="3" id="KW-1185">Reference proteome</keyword>
<feature type="region of interest" description="Disordered" evidence="1">
    <location>
        <begin position="1"/>
        <end position="47"/>
    </location>
</feature>
<evidence type="ECO:0000313" key="2">
    <source>
        <dbReference type="EMBL" id="AFL82543.1"/>
    </source>
</evidence>
<name>I3YZX5_AEQSU</name>
<proteinExistence type="predicted"/>
<reference evidence="2 3" key="1">
    <citation type="submission" date="2012-06" db="EMBL/GenBank/DDBJ databases">
        <title>The complete genome of Aequorivita sublithincola DSM 14238.</title>
        <authorList>
            <consortium name="US DOE Joint Genome Institute (JGI-PGF)"/>
            <person name="Lucas S."/>
            <person name="Copeland A."/>
            <person name="Lapidus A."/>
            <person name="Goodwin L."/>
            <person name="Pitluck S."/>
            <person name="Peters L."/>
            <person name="Munk A.C.C."/>
            <person name="Kyrpides N."/>
            <person name="Mavromatis K."/>
            <person name="Pagani I."/>
            <person name="Ivanova N."/>
            <person name="Ovchinnikova G."/>
            <person name="Zeytun A."/>
            <person name="Detter J.C."/>
            <person name="Han C."/>
            <person name="Land M."/>
            <person name="Hauser L."/>
            <person name="Markowitz V."/>
            <person name="Cheng J.-F."/>
            <person name="Hugenholtz P."/>
            <person name="Woyke T."/>
            <person name="Wu D."/>
            <person name="Tindall B."/>
            <person name="Faehnrich R."/>
            <person name="Brambilla E."/>
            <person name="Klenk H.-P."/>
            <person name="Eisen J.A."/>
        </authorList>
    </citation>
    <scope>NUCLEOTIDE SEQUENCE [LARGE SCALE GENOMIC DNA]</scope>
    <source>
        <strain evidence="3">DSM 14238 / LMG 21431 / ACAM 643 / 9-3</strain>
    </source>
</reference>
<protein>
    <submittedName>
        <fullName evidence="2">Uncharacterized protein</fullName>
    </submittedName>
</protein>
<dbReference type="EMBL" id="CP003280">
    <property type="protein sequence ID" value="AFL82543.1"/>
    <property type="molecule type" value="Genomic_DNA"/>
</dbReference>
<feature type="compositionally biased region" description="Basic and acidic residues" evidence="1">
    <location>
        <begin position="1"/>
        <end position="30"/>
    </location>
</feature>